<evidence type="ECO:0000259" key="10">
    <source>
        <dbReference type="PROSITE" id="PS50866"/>
    </source>
</evidence>
<dbReference type="GO" id="GO:0016020">
    <property type="term" value="C:membrane"/>
    <property type="evidence" value="ECO:0007669"/>
    <property type="project" value="UniProtKB-SubCell"/>
</dbReference>
<organism evidence="11 12">
    <name type="scientific">Dreissena polymorpha</name>
    <name type="common">Zebra mussel</name>
    <name type="synonym">Mytilus polymorpha</name>
    <dbReference type="NCBI Taxonomy" id="45954"/>
    <lineage>
        <taxon>Eukaryota</taxon>
        <taxon>Metazoa</taxon>
        <taxon>Spiralia</taxon>
        <taxon>Lophotrochozoa</taxon>
        <taxon>Mollusca</taxon>
        <taxon>Bivalvia</taxon>
        <taxon>Autobranchia</taxon>
        <taxon>Heteroconchia</taxon>
        <taxon>Euheterodonta</taxon>
        <taxon>Imparidentia</taxon>
        <taxon>Neoheterodontei</taxon>
        <taxon>Myida</taxon>
        <taxon>Dreissenoidea</taxon>
        <taxon>Dreissenidae</taxon>
        <taxon>Dreissena</taxon>
    </lineage>
</organism>
<reference evidence="11" key="2">
    <citation type="submission" date="2020-11" db="EMBL/GenBank/DDBJ databases">
        <authorList>
            <person name="McCartney M.A."/>
            <person name="Auch B."/>
            <person name="Kono T."/>
            <person name="Mallez S."/>
            <person name="Becker A."/>
            <person name="Gohl D.M."/>
            <person name="Silverstein K.A.T."/>
            <person name="Koren S."/>
            <person name="Bechman K.B."/>
            <person name="Herman A."/>
            <person name="Abrahante J.E."/>
            <person name="Garbe J."/>
        </authorList>
    </citation>
    <scope>NUCLEOTIDE SEQUENCE</scope>
    <source>
        <strain evidence="11">Duluth1</strain>
        <tissue evidence="11">Whole animal</tissue>
    </source>
</reference>
<keyword evidence="6 9" id="KW-0472">Membrane</keyword>
<feature type="transmembrane region" description="Helical" evidence="9">
    <location>
        <begin position="188"/>
        <end position="209"/>
    </location>
</feature>
<dbReference type="Proteomes" id="UP000828390">
    <property type="component" value="Unassembled WGS sequence"/>
</dbReference>
<keyword evidence="3 8" id="KW-0812">Transmembrane</keyword>
<gene>
    <name evidence="11" type="ORF">DPMN_006181</name>
</gene>
<comment type="similarity">
    <text evidence="2 8">Belongs to the EMP24/GP25L family.</text>
</comment>
<feature type="domain" description="GOLD" evidence="10">
    <location>
        <begin position="32"/>
        <end position="114"/>
    </location>
</feature>
<evidence type="ECO:0000256" key="5">
    <source>
        <dbReference type="ARBA" id="ARBA00022989"/>
    </source>
</evidence>
<protein>
    <recommendedName>
        <fullName evidence="10">GOLD domain-containing protein</fullName>
    </recommendedName>
</protein>
<dbReference type="Pfam" id="PF01105">
    <property type="entry name" value="EMP24_GP25L"/>
    <property type="match status" value="1"/>
</dbReference>
<reference evidence="11" key="1">
    <citation type="journal article" date="2019" name="bioRxiv">
        <title>The Genome of the Zebra Mussel, Dreissena polymorpha: A Resource for Invasive Species Research.</title>
        <authorList>
            <person name="McCartney M.A."/>
            <person name="Auch B."/>
            <person name="Kono T."/>
            <person name="Mallez S."/>
            <person name="Zhang Y."/>
            <person name="Obille A."/>
            <person name="Becker A."/>
            <person name="Abrahante J.E."/>
            <person name="Garbe J."/>
            <person name="Badalamenti J.P."/>
            <person name="Herman A."/>
            <person name="Mangelson H."/>
            <person name="Liachko I."/>
            <person name="Sullivan S."/>
            <person name="Sone E.D."/>
            <person name="Koren S."/>
            <person name="Silverstein K.A.T."/>
            <person name="Beckman K.B."/>
            <person name="Gohl D.M."/>
        </authorList>
    </citation>
    <scope>NUCLEOTIDE SEQUENCE</scope>
    <source>
        <strain evidence="11">Duluth1</strain>
        <tissue evidence="11">Whole animal</tissue>
    </source>
</reference>
<dbReference type="PROSITE" id="PS50866">
    <property type="entry name" value="GOLD"/>
    <property type="match status" value="1"/>
</dbReference>
<comment type="subcellular location">
    <subcellularLocation>
        <location evidence="7">Endomembrane system</location>
        <topology evidence="7">Single-pass membrane protein</topology>
    </subcellularLocation>
    <subcellularLocation>
        <location evidence="1 8">Membrane</location>
        <topology evidence="1 8">Single-pass type I membrane protein</topology>
    </subcellularLocation>
</comment>
<dbReference type="AlphaFoldDB" id="A0A9D4MR02"/>
<keyword evidence="5 9" id="KW-1133">Transmembrane helix</keyword>
<keyword evidence="12" id="KW-1185">Reference proteome</keyword>
<sequence length="223" mass="25496">MDMKYLLYLFAITCSSNGFEQDLTVEIGAGKMECFYQAVKNPGSVEIEYQVIDGGDLDINFFVQAPDGKVLISEHRKTDNFHKVEIRTPGDMKVCMDNTFSHFATKLVFFELVSDDDEDNEDNNKWDGAQEEIAQLMDMTIEDLKTLLEKLGQNLDKSRNLQTILKMYEARDRNIMENNFEKVNQMSAIQVVVMIVVGLVQVFVIRHLFDDKSKVSGILKAKT</sequence>
<dbReference type="InterPro" id="IPR015720">
    <property type="entry name" value="Emp24-like"/>
</dbReference>
<evidence type="ECO:0000256" key="6">
    <source>
        <dbReference type="ARBA" id="ARBA00023136"/>
    </source>
</evidence>
<evidence type="ECO:0000313" key="12">
    <source>
        <dbReference type="Proteomes" id="UP000828390"/>
    </source>
</evidence>
<evidence type="ECO:0000256" key="9">
    <source>
        <dbReference type="SAM" id="Phobius"/>
    </source>
</evidence>
<dbReference type="PANTHER" id="PTHR22811">
    <property type="entry name" value="TRANSMEMBRANE EMP24 DOMAIN-CONTAINING PROTEIN"/>
    <property type="match status" value="1"/>
</dbReference>
<accession>A0A9D4MR02</accession>
<evidence type="ECO:0000256" key="3">
    <source>
        <dbReference type="ARBA" id="ARBA00022692"/>
    </source>
</evidence>
<dbReference type="OrthoDB" id="5976732at2759"/>
<evidence type="ECO:0000256" key="2">
    <source>
        <dbReference type="ARBA" id="ARBA00007104"/>
    </source>
</evidence>
<evidence type="ECO:0000256" key="7">
    <source>
        <dbReference type="ARBA" id="ARBA00037847"/>
    </source>
</evidence>
<evidence type="ECO:0000256" key="1">
    <source>
        <dbReference type="ARBA" id="ARBA00004479"/>
    </source>
</evidence>
<dbReference type="SMART" id="SM01190">
    <property type="entry name" value="EMP24_GP25L"/>
    <property type="match status" value="1"/>
</dbReference>
<dbReference type="EMBL" id="JAIWYP010000001">
    <property type="protein sequence ID" value="KAH3882247.1"/>
    <property type="molecule type" value="Genomic_DNA"/>
</dbReference>
<keyword evidence="4" id="KW-0732">Signal</keyword>
<comment type="caution">
    <text evidence="11">The sequence shown here is derived from an EMBL/GenBank/DDBJ whole genome shotgun (WGS) entry which is preliminary data.</text>
</comment>
<name>A0A9D4MR02_DREPO</name>
<dbReference type="GO" id="GO:0012505">
    <property type="term" value="C:endomembrane system"/>
    <property type="evidence" value="ECO:0007669"/>
    <property type="project" value="UniProtKB-SubCell"/>
</dbReference>
<proteinExistence type="inferred from homology"/>
<evidence type="ECO:0000256" key="8">
    <source>
        <dbReference type="RuleBase" id="RU003827"/>
    </source>
</evidence>
<dbReference type="SUPFAM" id="SSF101576">
    <property type="entry name" value="Supernatant protein factor (SPF), C-terminal domain"/>
    <property type="match status" value="1"/>
</dbReference>
<evidence type="ECO:0000256" key="4">
    <source>
        <dbReference type="ARBA" id="ARBA00022729"/>
    </source>
</evidence>
<evidence type="ECO:0000313" key="11">
    <source>
        <dbReference type="EMBL" id="KAH3882247.1"/>
    </source>
</evidence>
<dbReference type="InterPro" id="IPR036598">
    <property type="entry name" value="GOLD_dom_sf"/>
</dbReference>
<dbReference type="InterPro" id="IPR009038">
    <property type="entry name" value="GOLD_dom"/>
</dbReference>